<dbReference type="GO" id="GO:0005829">
    <property type="term" value="C:cytosol"/>
    <property type="evidence" value="ECO:0007669"/>
    <property type="project" value="TreeGrafter"/>
</dbReference>
<dbReference type="InterPro" id="IPR050503">
    <property type="entry name" value="cAMP-dep_PK_reg_su-like"/>
</dbReference>
<dbReference type="InterPro" id="IPR000595">
    <property type="entry name" value="cNMP-bd_dom"/>
</dbReference>
<dbReference type="Pfam" id="PF00027">
    <property type="entry name" value="cNMP_binding"/>
    <property type="match status" value="1"/>
</dbReference>
<dbReference type="InterPro" id="IPR018490">
    <property type="entry name" value="cNMP-bd_dom_sf"/>
</dbReference>
<dbReference type="PANTHER" id="PTHR11635:SF152">
    <property type="entry name" value="CAMP-DEPENDENT PROTEIN KINASE TYPE I REGULATORY SUBUNIT-RELATED"/>
    <property type="match status" value="1"/>
</dbReference>
<dbReference type="GO" id="GO:0005952">
    <property type="term" value="C:cAMP-dependent protein kinase complex"/>
    <property type="evidence" value="ECO:0007669"/>
    <property type="project" value="InterPro"/>
</dbReference>
<reference evidence="4" key="1">
    <citation type="journal article" date="2014" name="Science">
        <title>Ancient hybridizations among the ancestral genomes of bread wheat.</title>
        <authorList>
            <consortium name="International Wheat Genome Sequencing Consortium,"/>
            <person name="Marcussen T."/>
            <person name="Sandve S.R."/>
            <person name="Heier L."/>
            <person name="Spannagl M."/>
            <person name="Pfeifer M."/>
            <person name="Jakobsen K.S."/>
            <person name="Wulff B.B."/>
            <person name="Steuernagel B."/>
            <person name="Mayer K.F."/>
            <person name="Olsen O.A."/>
        </authorList>
    </citation>
    <scope>NUCLEOTIDE SEQUENCE [LARGE SCALE GENOMIC DNA]</scope>
    <source>
        <strain evidence="4">cv. AL8/78</strain>
    </source>
</reference>
<dbReference type="SMART" id="SM00100">
    <property type="entry name" value="cNMP"/>
    <property type="match status" value="1"/>
</dbReference>
<evidence type="ECO:0000259" key="2">
    <source>
        <dbReference type="PROSITE" id="PS50042"/>
    </source>
</evidence>
<reference evidence="3" key="5">
    <citation type="journal article" date="2021" name="G3 (Bethesda)">
        <title>Aegilops tauschii genome assembly Aet v5.0 features greater sequence contiguity and improved annotation.</title>
        <authorList>
            <person name="Wang L."/>
            <person name="Zhu T."/>
            <person name="Rodriguez J.C."/>
            <person name="Deal K.R."/>
            <person name="Dubcovsky J."/>
            <person name="McGuire P.E."/>
            <person name="Lux T."/>
            <person name="Spannagl M."/>
            <person name="Mayer K.F.X."/>
            <person name="Baldrich P."/>
            <person name="Meyers B.C."/>
            <person name="Huo N."/>
            <person name="Gu Y.Q."/>
            <person name="Zhou H."/>
            <person name="Devos K.M."/>
            <person name="Bennetzen J.L."/>
            <person name="Unver T."/>
            <person name="Budak H."/>
            <person name="Gulick P.J."/>
            <person name="Galiba G."/>
            <person name="Kalapos B."/>
            <person name="Nelson D.R."/>
            <person name="Li P."/>
            <person name="You F.M."/>
            <person name="Luo M.C."/>
            <person name="Dvorak J."/>
        </authorList>
    </citation>
    <scope>NUCLEOTIDE SEQUENCE [LARGE SCALE GENOMIC DNA]</scope>
    <source>
        <strain evidence="3">cv. AL8/78</strain>
    </source>
</reference>
<organism evidence="3 4">
    <name type="scientific">Aegilops tauschii subsp. strangulata</name>
    <name type="common">Goatgrass</name>
    <dbReference type="NCBI Taxonomy" id="200361"/>
    <lineage>
        <taxon>Eukaryota</taxon>
        <taxon>Viridiplantae</taxon>
        <taxon>Streptophyta</taxon>
        <taxon>Embryophyta</taxon>
        <taxon>Tracheophyta</taxon>
        <taxon>Spermatophyta</taxon>
        <taxon>Magnoliopsida</taxon>
        <taxon>Liliopsida</taxon>
        <taxon>Poales</taxon>
        <taxon>Poaceae</taxon>
        <taxon>BOP clade</taxon>
        <taxon>Pooideae</taxon>
        <taxon>Triticodae</taxon>
        <taxon>Triticeae</taxon>
        <taxon>Triticinae</taxon>
        <taxon>Aegilops</taxon>
    </lineage>
</organism>
<dbReference type="GO" id="GO:0004862">
    <property type="term" value="F:cAMP-dependent protein kinase inhibitor activity"/>
    <property type="evidence" value="ECO:0007669"/>
    <property type="project" value="TreeGrafter"/>
</dbReference>
<dbReference type="GO" id="GO:0030552">
    <property type="term" value="F:cAMP binding"/>
    <property type="evidence" value="ECO:0007669"/>
    <property type="project" value="TreeGrafter"/>
</dbReference>
<accession>A0A453NTC3</accession>
<dbReference type="Gene3D" id="2.60.120.10">
    <property type="entry name" value="Jelly Rolls"/>
    <property type="match status" value="1"/>
</dbReference>
<dbReference type="SUPFAM" id="SSF51206">
    <property type="entry name" value="cAMP-binding domain-like"/>
    <property type="match status" value="1"/>
</dbReference>
<feature type="chain" id="PRO_5042372744" description="Cyclic nucleotide-binding domain-containing protein" evidence="1">
    <location>
        <begin position="29"/>
        <end position="302"/>
    </location>
</feature>
<dbReference type="Proteomes" id="UP000015105">
    <property type="component" value="Chromosome 6D"/>
</dbReference>
<dbReference type="InterPro" id="IPR014710">
    <property type="entry name" value="RmlC-like_jellyroll"/>
</dbReference>
<reference evidence="4" key="2">
    <citation type="journal article" date="2017" name="Nat. Plants">
        <title>The Aegilops tauschii genome reveals multiple impacts of transposons.</title>
        <authorList>
            <person name="Zhao G."/>
            <person name="Zou C."/>
            <person name="Li K."/>
            <person name="Wang K."/>
            <person name="Li T."/>
            <person name="Gao L."/>
            <person name="Zhang X."/>
            <person name="Wang H."/>
            <person name="Yang Z."/>
            <person name="Liu X."/>
            <person name="Jiang W."/>
            <person name="Mao L."/>
            <person name="Kong X."/>
            <person name="Jiao Y."/>
            <person name="Jia J."/>
        </authorList>
    </citation>
    <scope>NUCLEOTIDE SEQUENCE [LARGE SCALE GENOMIC DNA]</scope>
    <source>
        <strain evidence="4">cv. AL8/78</strain>
    </source>
</reference>
<dbReference type="CDD" id="cd00038">
    <property type="entry name" value="CAP_ED"/>
    <property type="match status" value="1"/>
</dbReference>
<keyword evidence="4" id="KW-1185">Reference proteome</keyword>
<sequence length="302" mass="34016">MKILNFSRIFDFQIFLLLSTGTSECVSARYIYSTMKDPDVVRFQRNTSCPCVRLFKSNLDRRFCHDKRREPIKSCPKEIFGRYNKPLQSSVRAVTNGTLWALKREDFRGILMSEFSNIPSLKLLRSVQLFTRLTVLQLSQLADSLVEVSFADGQVIVDKDDDVSSLYIIQRGHVRLTVAADRLNSDSWDLLSTHGKQVQQSQESGNYVVEIDEGGHFGEWALIGETITFTASSVGDVICSTIAKEKFDLIVGSLPKPSQADSKLKSSLIPKENQHCADDDLPFRRVQLSDLVGGMEGVHICR</sequence>
<dbReference type="FunFam" id="2.60.120.10:FF:000104">
    <property type="entry name" value="Protein phosphatase 2C and cyclic nucleotide-binding/kinase domain-containing protein"/>
    <property type="match status" value="1"/>
</dbReference>
<dbReference type="EnsemblPlants" id="AET6Gv20469900.48">
    <property type="protein sequence ID" value="AET6Gv20469900.48"/>
    <property type="gene ID" value="AET6Gv20469900"/>
</dbReference>
<dbReference type="Gramene" id="AET6Gv20469900.49">
    <property type="protein sequence ID" value="AET6Gv20469900.49"/>
    <property type="gene ID" value="AET6Gv20469900"/>
</dbReference>
<dbReference type="GO" id="GO:0034236">
    <property type="term" value="F:protein kinase A catalytic subunit binding"/>
    <property type="evidence" value="ECO:0007669"/>
    <property type="project" value="TreeGrafter"/>
</dbReference>
<dbReference type="Gramene" id="AET6Gv20469900.48">
    <property type="protein sequence ID" value="AET6Gv20469900.48"/>
    <property type="gene ID" value="AET6Gv20469900"/>
</dbReference>
<proteinExistence type="predicted"/>
<evidence type="ECO:0000313" key="3">
    <source>
        <dbReference type="EnsemblPlants" id="AET6Gv20469900.49"/>
    </source>
</evidence>
<dbReference type="PANTHER" id="PTHR11635">
    <property type="entry name" value="CAMP-DEPENDENT PROTEIN KINASE REGULATORY CHAIN"/>
    <property type="match status" value="1"/>
</dbReference>
<evidence type="ECO:0000313" key="4">
    <source>
        <dbReference type="Proteomes" id="UP000015105"/>
    </source>
</evidence>
<evidence type="ECO:0000256" key="1">
    <source>
        <dbReference type="SAM" id="SignalP"/>
    </source>
</evidence>
<feature type="signal peptide" evidence="1">
    <location>
        <begin position="1"/>
        <end position="28"/>
    </location>
</feature>
<dbReference type="AlphaFoldDB" id="A0A453NTC3"/>
<feature type="domain" description="Cyclic nucleotide-binding" evidence="2">
    <location>
        <begin position="129"/>
        <end position="252"/>
    </location>
</feature>
<name>A0A453NTC3_AEGTS</name>
<feature type="domain" description="Cyclic nucleotide-binding" evidence="2">
    <location>
        <begin position="78"/>
        <end position="112"/>
    </location>
</feature>
<keyword evidence="1" id="KW-0732">Signal</keyword>
<dbReference type="EnsemblPlants" id="AET6Gv20469900.49">
    <property type="protein sequence ID" value="AET6Gv20469900.49"/>
    <property type="gene ID" value="AET6Gv20469900"/>
</dbReference>
<dbReference type="PROSITE" id="PS50042">
    <property type="entry name" value="CNMP_BINDING_3"/>
    <property type="match status" value="2"/>
</dbReference>
<reference evidence="3" key="3">
    <citation type="journal article" date="2017" name="Nature">
        <title>Genome sequence of the progenitor of the wheat D genome Aegilops tauschii.</title>
        <authorList>
            <person name="Luo M.C."/>
            <person name="Gu Y.Q."/>
            <person name="Puiu D."/>
            <person name="Wang H."/>
            <person name="Twardziok S.O."/>
            <person name="Deal K.R."/>
            <person name="Huo N."/>
            <person name="Zhu T."/>
            <person name="Wang L."/>
            <person name="Wang Y."/>
            <person name="McGuire P.E."/>
            <person name="Liu S."/>
            <person name="Long H."/>
            <person name="Ramasamy R.K."/>
            <person name="Rodriguez J.C."/>
            <person name="Van S.L."/>
            <person name="Yuan L."/>
            <person name="Wang Z."/>
            <person name="Xia Z."/>
            <person name="Xiao L."/>
            <person name="Anderson O.D."/>
            <person name="Ouyang S."/>
            <person name="Liang Y."/>
            <person name="Zimin A.V."/>
            <person name="Pertea G."/>
            <person name="Qi P."/>
            <person name="Bennetzen J.L."/>
            <person name="Dai X."/>
            <person name="Dawson M.W."/>
            <person name="Muller H.G."/>
            <person name="Kugler K."/>
            <person name="Rivarola-Duarte L."/>
            <person name="Spannagl M."/>
            <person name="Mayer K.F.X."/>
            <person name="Lu F.H."/>
            <person name="Bevan M.W."/>
            <person name="Leroy P."/>
            <person name="Li P."/>
            <person name="You F.M."/>
            <person name="Sun Q."/>
            <person name="Liu Z."/>
            <person name="Lyons E."/>
            <person name="Wicker T."/>
            <person name="Salzberg S.L."/>
            <person name="Devos K.M."/>
            <person name="Dvorak J."/>
        </authorList>
    </citation>
    <scope>NUCLEOTIDE SEQUENCE [LARGE SCALE GENOMIC DNA]</scope>
    <source>
        <strain evidence="3">cv. AL8/78</strain>
    </source>
</reference>
<reference evidence="3" key="4">
    <citation type="submission" date="2019-03" db="UniProtKB">
        <authorList>
            <consortium name="EnsemblPlants"/>
        </authorList>
    </citation>
    <scope>IDENTIFICATION</scope>
</reference>
<protein>
    <recommendedName>
        <fullName evidence="2">Cyclic nucleotide-binding domain-containing protein</fullName>
    </recommendedName>
</protein>